<reference evidence="2 3" key="1">
    <citation type="submission" date="2021-06" db="EMBL/GenBank/DDBJ databases">
        <authorList>
            <person name="Palmer J.M."/>
        </authorList>
    </citation>
    <scope>NUCLEOTIDE SEQUENCE [LARGE SCALE GENOMIC DNA]</scope>
    <source>
        <strain evidence="3">if_2019</strain>
        <tissue evidence="2">Muscle</tissue>
    </source>
</reference>
<name>A0ABV0V6X2_9TELE</name>
<feature type="compositionally biased region" description="Basic residues" evidence="1">
    <location>
        <begin position="75"/>
        <end position="85"/>
    </location>
</feature>
<evidence type="ECO:0000313" key="2">
    <source>
        <dbReference type="EMBL" id="MEQ2253090.1"/>
    </source>
</evidence>
<keyword evidence="3" id="KW-1185">Reference proteome</keyword>
<protein>
    <submittedName>
        <fullName evidence="2">Uncharacterized protein</fullName>
    </submittedName>
</protein>
<feature type="region of interest" description="Disordered" evidence="1">
    <location>
        <begin position="75"/>
        <end position="99"/>
    </location>
</feature>
<proteinExistence type="predicted"/>
<evidence type="ECO:0000313" key="3">
    <source>
        <dbReference type="Proteomes" id="UP001482620"/>
    </source>
</evidence>
<dbReference type="EMBL" id="JAHRIQ010096604">
    <property type="protein sequence ID" value="MEQ2253090.1"/>
    <property type="molecule type" value="Genomic_DNA"/>
</dbReference>
<dbReference type="Proteomes" id="UP001482620">
    <property type="component" value="Unassembled WGS sequence"/>
</dbReference>
<evidence type="ECO:0000256" key="1">
    <source>
        <dbReference type="SAM" id="MobiDB-lite"/>
    </source>
</evidence>
<sequence>MRIYFAPTAWLERMDIHHMAFNISRDNKQPCKSSNIQTASASKCSFVYCIQNKWLRPRCHSQMALPLRREENTRAHTHTHTHTHAHTYAPKNCRASESW</sequence>
<organism evidence="2 3">
    <name type="scientific">Ilyodon furcidens</name>
    <name type="common">goldbreast splitfin</name>
    <dbReference type="NCBI Taxonomy" id="33524"/>
    <lineage>
        <taxon>Eukaryota</taxon>
        <taxon>Metazoa</taxon>
        <taxon>Chordata</taxon>
        <taxon>Craniata</taxon>
        <taxon>Vertebrata</taxon>
        <taxon>Euteleostomi</taxon>
        <taxon>Actinopterygii</taxon>
        <taxon>Neopterygii</taxon>
        <taxon>Teleostei</taxon>
        <taxon>Neoteleostei</taxon>
        <taxon>Acanthomorphata</taxon>
        <taxon>Ovalentaria</taxon>
        <taxon>Atherinomorphae</taxon>
        <taxon>Cyprinodontiformes</taxon>
        <taxon>Goodeidae</taxon>
        <taxon>Ilyodon</taxon>
    </lineage>
</organism>
<comment type="caution">
    <text evidence="2">The sequence shown here is derived from an EMBL/GenBank/DDBJ whole genome shotgun (WGS) entry which is preliminary data.</text>
</comment>
<accession>A0ABV0V6X2</accession>
<gene>
    <name evidence="2" type="ORF">ILYODFUR_028562</name>
</gene>